<organism evidence="2 3">
    <name type="scientific">Finegoldia dalianensis</name>
    <dbReference type="NCBI Taxonomy" id="3145239"/>
    <lineage>
        <taxon>Bacteria</taxon>
        <taxon>Bacillati</taxon>
        <taxon>Bacillota</taxon>
        <taxon>Tissierellia</taxon>
        <taxon>Tissierellales</taxon>
        <taxon>Peptoniphilaceae</taxon>
        <taxon>Finegoldia</taxon>
    </lineage>
</organism>
<feature type="transmembrane region" description="Helical" evidence="1">
    <location>
        <begin position="123"/>
        <end position="140"/>
    </location>
</feature>
<keyword evidence="1" id="KW-0472">Membrane</keyword>
<sequence length="198" mass="21507">MRKNKNIYKIGIFLLLVILVSHNLSSISFAQTVNNNPLSEAFNSHFNLIANIVKIFSIITIVSGLVMIGSHLAEGLTDTSKLMTGFYTVAFGLFLIFAIGAVGTNGQLKFEGLLDASMYFLKYGATLTIAWSLIQFGIAVSSQSAQQIYRSAMLFGGGVIVLISATLLTSLPKLTTNPEIDWNSPLVINFSIFLKGVF</sequence>
<feature type="transmembrane region" description="Helical" evidence="1">
    <location>
        <begin position="46"/>
        <end position="70"/>
    </location>
</feature>
<dbReference type="EMBL" id="JBDLBQ010000007">
    <property type="protein sequence ID" value="MFN2102933.1"/>
    <property type="molecule type" value="Genomic_DNA"/>
</dbReference>
<reference evidence="2 3" key="1">
    <citation type="journal article" date="2024" name="Anaerobe">
        <title>The identification of Finegoldia dalianensis sp. nov., isolated from the pus of a patient with skin abscess and genomic analysis of the strains belonging to Finegoldia genus.</title>
        <authorList>
            <person name="Li Y."/>
            <person name="Wang Y."/>
            <person name="Xiao D."/>
            <person name="Wang J."/>
            <person name="Jin D."/>
        </authorList>
    </citation>
    <scope>NUCLEOTIDE SEQUENCE [LARGE SCALE GENOMIC DNA]</scope>
    <source>
        <strain evidence="2 3">LY240594</strain>
    </source>
</reference>
<accession>A0ABW9KEE7</accession>
<keyword evidence="1" id="KW-1133">Transmembrane helix</keyword>
<protein>
    <submittedName>
        <fullName evidence="2">Uncharacterized protein</fullName>
    </submittedName>
</protein>
<keyword evidence="3" id="KW-1185">Reference proteome</keyword>
<name>A0ABW9KEE7_9FIRM</name>
<evidence type="ECO:0000313" key="2">
    <source>
        <dbReference type="EMBL" id="MFN2102933.1"/>
    </source>
</evidence>
<feature type="transmembrane region" description="Helical" evidence="1">
    <location>
        <begin position="152"/>
        <end position="171"/>
    </location>
</feature>
<feature type="transmembrane region" description="Helical" evidence="1">
    <location>
        <begin position="82"/>
        <end position="103"/>
    </location>
</feature>
<comment type="caution">
    <text evidence="2">The sequence shown here is derived from an EMBL/GenBank/DDBJ whole genome shotgun (WGS) entry which is preliminary data.</text>
</comment>
<evidence type="ECO:0000256" key="1">
    <source>
        <dbReference type="SAM" id="Phobius"/>
    </source>
</evidence>
<gene>
    <name evidence="2" type="ORF">ABDJ34_08460</name>
</gene>
<evidence type="ECO:0000313" key="3">
    <source>
        <dbReference type="Proteomes" id="UP001634413"/>
    </source>
</evidence>
<dbReference type="RefSeq" id="WP_412702070.1">
    <property type="nucleotide sequence ID" value="NZ_JBDLBQ010000007.1"/>
</dbReference>
<proteinExistence type="predicted"/>
<dbReference type="Proteomes" id="UP001634413">
    <property type="component" value="Unassembled WGS sequence"/>
</dbReference>
<keyword evidence="1" id="KW-0812">Transmembrane</keyword>